<dbReference type="InParanoid" id="A0A7M7JFJ7"/>
<protein>
    <recommendedName>
        <fullName evidence="12">Caveolin</fullName>
    </recommendedName>
</protein>
<feature type="region of interest" description="Disordered" evidence="8">
    <location>
        <begin position="48"/>
        <end position="67"/>
    </location>
</feature>
<evidence type="ECO:0000256" key="4">
    <source>
        <dbReference type="ARBA" id="ARBA00010988"/>
    </source>
</evidence>
<dbReference type="GeneID" id="111246298"/>
<evidence type="ECO:0000256" key="9">
    <source>
        <dbReference type="SAM" id="Phobius"/>
    </source>
</evidence>
<dbReference type="Pfam" id="PF01146">
    <property type="entry name" value="Caveolin"/>
    <property type="match status" value="1"/>
</dbReference>
<dbReference type="OrthoDB" id="5917823at2759"/>
<dbReference type="KEGG" id="vde:111246298"/>
<evidence type="ECO:0000256" key="3">
    <source>
        <dbReference type="ARBA" id="ARBA00004543"/>
    </source>
</evidence>
<keyword evidence="11" id="KW-1185">Reference proteome</keyword>
<name>A0A7M7JFJ7_VARDE</name>
<dbReference type="InterPro" id="IPR001612">
    <property type="entry name" value="Caveolin"/>
</dbReference>
<organism evidence="10 11">
    <name type="scientific">Varroa destructor</name>
    <name type="common">Honeybee mite</name>
    <dbReference type="NCBI Taxonomy" id="109461"/>
    <lineage>
        <taxon>Eukaryota</taxon>
        <taxon>Metazoa</taxon>
        <taxon>Ecdysozoa</taxon>
        <taxon>Arthropoda</taxon>
        <taxon>Chelicerata</taxon>
        <taxon>Arachnida</taxon>
        <taxon>Acari</taxon>
        <taxon>Parasitiformes</taxon>
        <taxon>Mesostigmata</taxon>
        <taxon>Gamasina</taxon>
        <taxon>Dermanyssoidea</taxon>
        <taxon>Varroidae</taxon>
        <taxon>Varroa</taxon>
    </lineage>
</organism>
<proteinExistence type="inferred from homology"/>
<dbReference type="AlphaFoldDB" id="A0A7M7JFJ7"/>
<evidence type="ECO:0000313" key="11">
    <source>
        <dbReference type="Proteomes" id="UP000594260"/>
    </source>
</evidence>
<dbReference type="EnsemblMetazoa" id="XM_022795651">
    <property type="protein sequence ID" value="XP_022651386"/>
    <property type="gene ID" value="LOC111246298"/>
</dbReference>
<sequence>MPPPNHRSSTASSTAPSIKTAIAVKSAVKSFASTAAAAKANANLSNSHNSYANATTHGSNNKVGPKKDAANLKKTAEEKMSMEKLPAPTVAYGMPRDIVEEMPRLPSSTTSIMSLTKDAPGSRFTVSNIGRPVHRSEYLKLTLEELIAEPDQYKTVPQVWSLATKVFGVTKDITYKALTALCALPVALLAGLIFAILSCLHIWLLHPCLRQFRINMFAIRQSLRIILDSVVGPCISELGLIFSRMSIEHKNYQEIHRI</sequence>
<evidence type="ECO:0000256" key="6">
    <source>
        <dbReference type="ARBA" id="ARBA00023034"/>
    </source>
</evidence>
<keyword evidence="6" id="KW-0333">Golgi apparatus</keyword>
<evidence type="ECO:0000313" key="10">
    <source>
        <dbReference type="EnsemblMetazoa" id="XP_022651386"/>
    </source>
</evidence>
<dbReference type="GO" id="GO:0060090">
    <property type="term" value="F:molecular adaptor activity"/>
    <property type="evidence" value="ECO:0007669"/>
    <property type="project" value="TreeGrafter"/>
</dbReference>
<evidence type="ECO:0000256" key="2">
    <source>
        <dbReference type="ARBA" id="ARBA00004395"/>
    </source>
</evidence>
<dbReference type="GO" id="GO:0070836">
    <property type="term" value="P:caveola assembly"/>
    <property type="evidence" value="ECO:0007669"/>
    <property type="project" value="InterPro"/>
</dbReference>
<accession>A0A7M7JFJ7</accession>
<reference evidence="10" key="1">
    <citation type="submission" date="2021-01" db="UniProtKB">
        <authorList>
            <consortium name="EnsemblMetazoa"/>
        </authorList>
    </citation>
    <scope>IDENTIFICATION</scope>
</reference>
<evidence type="ECO:0008006" key="12">
    <source>
        <dbReference type="Google" id="ProtNLM"/>
    </source>
</evidence>
<keyword evidence="5" id="KW-1003">Cell membrane</keyword>
<dbReference type="Proteomes" id="UP000594260">
    <property type="component" value="Unplaced"/>
</dbReference>
<keyword evidence="9" id="KW-0812">Transmembrane</keyword>
<evidence type="ECO:0000256" key="7">
    <source>
        <dbReference type="ARBA" id="ARBA00023136"/>
    </source>
</evidence>
<evidence type="ECO:0000256" key="5">
    <source>
        <dbReference type="ARBA" id="ARBA00022475"/>
    </source>
</evidence>
<comment type="subcellular location">
    <subcellularLocation>
        <location evidence="1">Cell membrane</location>
        <topology evidence="1">Peripheral membrane protein</topology>
    </subcellularLocation>
    <subcellularLocation>
        <location evidence="2">Golgi apparatus membrane</location>
        <topology evidence="2">Peripheral membrane protein</topology>
    </subcellularLocation>
    <subcellularLocation>
        <location evidence="3">Membrane</location>
        <location evidence="3">Caveola</location>
        <topology evidence="3">Peripheral membrane protein</topology>
    </subcellularLocation>
</comment>
<feature type="transmembrane region" description="Helical" evidence="9">
    <location>
        <begin position="183"/>
        <end position="204"/>
    </location>
</feature>
<evidence type="ECO:0000256" key="1">
    <source>
        <dbReference type="ARBA" id="ARBA00004202"/>
    </source>
</evidence>
<keyword evidence="9" id="KW-1133">Transmembrane helix</keyword>
<evidence type="ECO:0000256" key="8">
    <source>
        <dbReference type="SAM" id="MobiDB-lite"/>
    </source>
</evidence>
<dbReference type="RefSeq" id="XP_022651386.1">
    <property type="nucleotide sequence ID" value="XM_022795651.1"/>
</dbReference>
<dbReference type="PANTHER" id="PTHR10844:SF19">
    <property type="entry name" value="CAVEOLIN-2"/>
    <property type="match status" value="1"/>
</dbReference>
<dbReference type="GO" id="GO:0000139">
    <property type="term" value="C:Golgi membrane"/>
    <property type="evidence" value="ECO:0007669"/>
    <property type="project" value="UniProtKB-SubCell"/>
</dbReference>
<dbReference type="GO" id="GO:0005901">
    <property type="term" value="C:caveola"/>
    <property type="evidence" value="ECO:0007669"/>
    <property type="project" value="UniProtKB-SubCell"/>
</dbReference>
<comment type="similarity">
    <text evidence="4">Belongs to the caveolin family.</text>
</comment>
<dbReference type="PANTHER" id="PTHR10844">
    <property type="entry name" value="CAVEOLIN"/>
    <property type="match status" value="1"/>
</dbReference>
<keyword evidence="7 9" id="KW-0472">Membrane</keyword>